<dbReference type="PANTHER" id="PTHR22932:SF1">
    <property type="entry name" value="CO-CHAPERONE PROTEIN DAF-41"/>
    <property type="match status" value="1"/>
</dbReference>
<evidence type="ECO:0000313" key="3">
    <source>
        <dbReference type="EMBL" id="NDV38809.1"/>
    </source>
</evidence>
<dbReference type="InterPro" id="IPR008978">
    <property type="entry name" value="HSP20-like_chaperone"/>
</dbReference>
<dbReference type="GO" id="GO:0006457">
    <property type="term" value="P:protein folding"/>
    <property type="evidence" value="ECO:0007669"/>
    <property type="project" value="TreeGrafter"/>
</dbReference>
<dbReference type="EMBL" id="GIBP01009840">
    <property type="protein sequence ID" value="NDV38809.1"/>
    <property type="molecule type" value="Transcribed_RNA"/>
</dbReference>
<dbReference type="SUPFAM" id="SSF49764">
    <property type="entry name" value="HSP20-like chaperones"/>
    <property type="match status" value="1"/>
</dbReference>
<proteinExistence type="inferred from homology"/>
<dbReference type="GO" id="GO:0051131">
    <property type="term" value="P:chaperone-mediated protein complex assembly"/>
    <property type="evidence" value="ECO:0007669"/>
    <property type="project" value="TreeGrafter"/>
</dbReference>
<dbReference type="InterPro" id="IPR045250">
    <property type="entry name" value="p23-like"/>
</dbReference>
<dbReference type="GO" id="GO:0005634">
    <property type="term" value="C:nucleus"/>
    <property type="evidence" value="ECO:0007669"/>
    <property type="project" value="TreeGrafter"/>
</dbReference>
<dbReference type="AlphaFoldDB" id="A0A6B2LNP5"/>
<dbReference type="PROSITE" id="PS51203">
    <property type="entry name" value="CS"/>
    <property type="match status" value="1"/>
</dbReference>
<dbReference type="CDD" id="cd06465">
    <property type="entry name" value="p23_hB-ind1_like"/>
    <property type="match status" value="1"/>
</dbReference>
<evidence type="ECO:0000259" key="2">
    <source>
        <dbReference type="PROSITE" id="PS51203"/>
    </source>
</evidence>
<reference evidence="3" key="1">
    <citation type="journal article" date="2020" name="J. Eukaryot. Microbiol.">
        <title>De novo Sequencing, Assembly and Annotation of the Transcriptome for the Free-Living Testate Amoeba Arcella intermedia.</title>
        <authorList>
            <person name="Ribeiro G.M."/>
            <person name="Porfirio-Sousa A.L."/>
            <person name="Maurer-Alcala X.X."/>
            <person name="Katz L.A."/>
            <person name="Lahr D.J.G."/>
        </authorList>
    </citation>
    <scope>NUCLEOTIDE SEQUENCE</scope>
</reference>
<comment type="similarity">
    <text evidence="1">Belongs to the p23/wos2 family.</text>
</comment>
<name>A0A6B2LNP5_9EUKA</name>
<organism evidence="3">
    <name type="scientific">Arcella intermedia</name>
    <dbReference type="NCBI Taxonomy" id="1963864"/>
    <lineage>
        <taxon>Eukaryota</taxon>
        <taxon>Amoebozoa</taxon>
        <taxon>Tubulinea</taxon>
        <taxon>Elardia</taxon>
        <taxon>Arcellinida</taxon>
        <taxon>Sphaerothecina</taxon>
        <taxon>Arcellidae</taxon>
        <taxon>Arcella</taxon>
    </lineage>
</organism>
<protein>
    <recommendedName>
        <fullName evidence="2">CS domain-containing protein</fullName>
    </recommendedName>
</protein>
<dbReference type="PANTHER" id="PTHR22932">
    <property type="entry name" value="TELOMERASE-BINDING PROTEIN P23 HSP90 CO-CHAPERONE"/>
    <property type="match status" value="1"/>
</dbReference>
<feature type="domain" description="CS" evidence="2">
    <location>
        <begin position="1"/>
        <end position="65"/>
    </location>
</feature>
<dbReference type="InterPro" id="IPR007052">
    <property type="entry name" value="CS_dom"/>
</dbReference>
<dbReference type="Gene3D" id="2.60.40.790">
    <property type="match status" value="1"/>
</dbReference>
<evidence type="ECO:0000256" key="1">
    <source>
        <dbReference type="ARBA" id="ARBA00025733"/>
    </source>
</evidence>
<dbReference type="GO" id="GO:0051879">
    <property type="term" value="F:Hsp90 protein binding"/>
    <property type="evidence" value="ECO:0007669"/>
    <property type="project" value="InterPro"/>
</dbReference>
<dbReference type="GO" id="GO:0005829">
    <property type="term" value="C:cytosol"/>
    <property type="evidence" value="ECO:0007669"/>
    <property type="project" value="TreeGrafter"/>
</dbReference>
<dbReference type="GO" id="GO:0051087">
    <property type="term" value="F:protein-folding chaperone binding"/>
    <property type="evidence" value="ECO:0007669"/>
    <property type="project" value="TreeGrafter"/>
</dbReference>
<sequence length="127" mass="14124">MTNEKVNFTEKEFSFSGKGRDGNTYQVSIEFFEDVKNNETKWAVHGFSTNFVIPKKEASFWPRLTKSKVKHPWLSIDWSRWVDEDDAGKGFDLSGMNDFGGMDLGAMGDMAGMGGMGDMGGMGGDEE</sequence>
<accession>A0A6B2LNP5</accession>